<dbReference type="PANTHER" id="PTHR37422">
    <property type="entry name" value="TEICHURONIC ACID BIOSYNTHESIS PROTEIN TUAE"/>
    <property type="match status" value="1"/>
</dbReference>
<evidence type="ECO:0000256" key="1">
    <source>
        <dbReference type="ARBA" id="ARBA00004141"/>
    </source>
</evidence>
<keyword evidence="4 5" id="KW-0472">Membrane</keyword>
<evidence type="ECO:0000256" key="4">
    <source>
        <dbReference type="ARBA" id="ARBA00023136"/>
    </source>
</evidence>
<feature type="transmembrane region" description="Helical" evidence="5">
    <location>
        <begin position="404"/>
        <end position="423"/>
    </location>
</feature>
<dbReference type="GO" id="GO:0016020">
    <property type="term" value="C:membrane"/>
    <property type="evidence" value="ECO:0007669"/>
    <property type="project" value="UniProtKB-SubCell"/>
</dbReference>
<evidence type="ECO:0000256" key="3">
    <source>
        <dbReference type="ARBA" id="ARBA00022989"/>
    </source>
</evidence>
<reference evidence="7 8" key="1">
    <citation type="submission" date="2017-07" db="EMBL/GenBank/DDBJ databases">
        <title>Acidovorax KNDSW TSA 6 genome sequence and assembly.</title>
        <authorList>
            <person name="Mayilraj S."/>
        </authorList>
    </citation>
    <scope>NUCLEOTIDE SEQUENCE [LARGE SCALE GENOMIC DNA]</scope>
    <source>
        <strain evidence="7 8">KNDSW-TSA6</strain>
    </source>
</reference>
<dbReference type="InterPro" id="IPR007016">
    <property type="entry name" value="O-antigen_ligase-rel_domated"/>
</dbReference>
<dbReference type="InterPro" id="IPR051533">
    <property type="entry name" value="WaaL-like"/>
</dbReference>
<dbReference type="OrthoDB" id="8576060at2"/>
<sequence>MSTTTENCHTWEPPESSFSSKILIFGTGFVALIATPQQLFFADTIKSVAAALIVQISLLTWLWTSRKNPTINWNHLFFAPLALAIFAIVSTTWSPAHTALIEAGRWFLFSLALIVGYNSLRQSDFGAIASTLHWCSLALGIIALLQFWVGLEWFPTAAIPGSTFGNRNFFAEFVAMGIPFSYWVLLRAKSYRAIIIHGISTGIIALSLMSTGARAALLGASASLPILMILTILYYKKNQSATPKIILATGIITTIATIGILGWIPSLNEGVLTENNGRTPIEKMGIRLKSLSKTETYESQSSFDVRVVGWKASLRMIEENPLRGVGAGAWNYNLPIYIPKEYAADVEHIWLAHNEPLQLVSEFGILGWTALAALLWLITRETWRSGRRLAVSHPESTTDDFQKLLVIVSIGILAITSLAGLPLHGAATTYLLAILVTLLLPTSSHNSIQKNSWTPDSSAAKLIPIAAATVATAATAILAFQALRADYYFNKGMQSISIMAKQKANGLQFPAQKQIEAIKDIKTGLSIYPDQGLFLSTVANDIGILRDHESFIWLSRLLKELRPNAPAIRCNLAIAYAEINDIASAKREISDIEASHQDSNCLLFAKFFLASTTNNTDEIIKIGINLARNPKRIDTDAKMRYVFETTIRTAIRTKDLNTAIETLNLRSRLWHDLRASSLYLKGVLLAESNPSKIVTEAMEAFISAIEAAKPQEKIQILQRIPVIYQSEVKKQAR</sequence>
<protein>
    <recommendedName>
        <fullName evidence="6">O-antigen ligase-related domain-containing protein</fullName>
    </recommendedName>
</protein>
<evidence type="ECO:0000256" key="2">
    <source>
        <dbReference type="ARBA" id="ARBA00022692"/>
    </source>
</evidence>
<dbReference type="PANTHER" id="PTHR37422:SF23">
    <property type="entry name" value="TEICHURONIC ACID BIOSYNTHESIS PROTEIN TUAE"/>
    <property type="match status" value="1"/>
</dbReference>
<name>A0A235EGJ9_9BURK</name>
<feature type="transmembrane region" description="Helical" evidence="5">
    <location>
        <begin position="365"/>
        <end position="383"/>
    </location>
</feature>
<feature type="transmembrane region" description="Helical" evidence="5">
    <location>
        <begin position="215"/>
        <end position="233"/>
    </location>
</feature>
<feature type="transmembrane region" description="Helical" evidence="5">
    <location>
        <begin position="47"/>
        <end position="64"/>
    </location>
</feature>
<feature type="transmembrane region" description="Helical" evidence="5">
    <location>
        <begin position="193"/>
        <end position="209"/>
    </location>
</feature>
<evidence type="ECO:0000259" key="6">
    <source>
        <dbReference type="Pfam" id="PF04932"/>
    </source>
</evidence>
<keyword evidence="8" id="KW-1185">Reference proteome</keyword>
<evidence type="ECO:0000313" key="7">
    <source>
        <dbReference type="EMBL" id="OYD48162.1"/>
    </source>
</evidence>
<feature type="transmembrane region" description="Helical" evidence="5">
    <location>
        <begin position="460"/>
        <end position="483"/>
    </location>
</feature>
<dbReference type="RefSeq" id="WP_094291649.1">
    <property type="nucleotide sequence ID" value="NZ_NOIG01000013.1"/>
</dbReference>
<keyword evidence="2 5" id="KW-0812">Transmembrane</keyword>
<dbReference type="Pfam" id="PF04932">
    <property type="entry name" value="Wzy_C"/>
    <property type="match status" value="1"/>
</dbReference>
<feature type="transmembrane region" description="Helical" evidence="5">
    <location>
        <begin position="76"/>
        <end position="97"/>
    </location>
</feature>
<dbReference type="EMBL" id="NOIG01000013">
    <property type="protein sequence ID" value="OYD48162.1"/>
    <property type="molecule type" value="Genomic_DNA"/>
</dbReference>
<gene>
    <name evidence="7" type="ORF">CBY09_21740</name>
</gene>
<keyword evidence="3 5" id="KW-1133">Transmembrane helix</keyword>
<accession>A0A235EGJ9</accession>
<feature type="transmembrane region" description="Helical" evidence="5">
    <location>
        <begin position="245"/>
        <end position="264"/>
    </location>
</feature>
<feature type="transmembrane region" description="Helical" evidence="5">
    <location>
        <begin position="169"/>
        <end position="186"/>
    </location>
</feature>
<evidence type="ECO:0000256" key="5">
    <source>
        <dbReference type="SAM" id="Phobius"/>
    </source>
</evidence>
<feature type="domain" description="O-antigen ligase-related" evidence="6">
    <location>
        <begin position="203"/>
        <end position="371"/>
    </location>
</feature>
<comment type="subcellular location">
    <subcellularLocation>
        <location evidence="1">Membrane</location>
        <topology evidence="1">Multi-pass membrane protein</topology>
    </subcellularLocation>
</comment>
<dbReference type="Proteomes" id="UP000215441">
    <property type="component" value="Unassembled WGS sequence"/>
</dbReference>
<feature type="transmembrane region" description="Helical" evidence="5">
    <location>
        <begin position="103"/>
        <end position="120"/>
    </location>
</feature>
<feature type="transmembrane region" description="Helical" evidence="5">
    <location>
        <begin position="429"/>
        <end position="448"/>
    </location>
</feature>
<organism evidence="7 8">
    <name type="scientific">Acidovorax kalamii</name>
    <dbReference type="NCBI Taxonomy" id="2004485"/>
    <lineage>
        <taxon>Bacteria</taxon>
        <taxon>Pseudomonadati</taxon>
        <taxon>Pseudomonadota</taxon>
        <taxon>Betaproteobacteria</taxon>
        <taxon>Burkholderiales</taxon>
        <taxon>Comamonadaceae</taxon>
        <taxon>Acidovorax</taxon>
    </lineage>
</organism>
<proteinExistence type="predicted"/>
<comment type="caution">
    <text evidence="7">The sequence shown here is derived from an EMBL/GenBank/DDBJ whole genome shotgun (WGS) entry which is preliminary data.</text>
</comment>
<feature type="transmembrane region" description="Helical" evidence="5">
    <location>
        <begin position="22"/>
        <end position="41"/>
    </location>
</feature>
<feature type="transmembrane region" description="Helical" evidence="5">
    <location>
        <begin position="132"/>
        <end position="149"/>
    </location>
</feature>
<dbReference type="AlphaFoldDB" id="A0A235EGJ9"/>
<evidence type="ECO:0000313" key="8">
    <source>
        <dbReference type="Proteomes" id="UP000215441"/>
    </source>
</evidence>